<keyword evidence="1" id="KW-0812">Transmembrane</keyword>
<keyword evidence="1" id="KW-0472">Membrane</keyword>
<comment type="caution">
    <text evidence="2">The sequence shown here is derived from an EMBL/GenBank/DDBJ whole genome shotgun (WGS) entry which is preliminary data.</text>
</comment>
<feature type="transmembrane region" description="Helical" evidence="1">
    <location>
        <begin position="24"/>
        <end position="45"/>
    </location>
</feature>
<dbReference type="EMBL" id="CAJHJT010000056">
    <property type="protein sequence ID" value="CAD7014217.1"/>
    <property type="molecule type" value="Genomic_DNA"/>
</dbReference>
<feature type="non-terminal residue" evidence="2">
    <location>
        <position position="1"/>
    </location>
</feature>
<name>A0A811VG39_CERCA</name>
<proteinExistence type="predicted"/>
<evidence type="ECO:0000313" key="2">
    <source>
        <dbReference type="EMBL" id="CAD7014217.1"/>
    </source>
</evidence>
<keyword evidence="3" id="KW-1185">Reference proteome</keyword>
<organism evidence="2 3">
    <name type="scientific">Ceratitis capitata</name>
    <name type="common">Mediterranean fruit fly</name>
    <name type="synonym">Tephritis capitata</name>
    <dbReference type="NCBI Taxonomy" id="7213"/>
    <lineage>
        <taxon>Eukaryota</taxon>
        <taxon>Metazoa</taxon>
        <taxon>Ecdysozoa</taxon>
        <taxon>Arthropoda</taxon>
        <taxon>Hexapoda</taxon>
        <taxon>Insecta</taxon>
        <taxon>Pterygota</taxon>
        <taxon>Neoptera</taxon>
        <taxon>Endopterygota</taxon>
        <taxon>Diptera</taxon>
        <taxon>Brachycera</taxon>
        <taxon>Muscomorpha</taxon>
        <taxon>Tephritoidea</taxon>
        <taxon>Tephritidae</taxon>
        <taxon>Ceratitis</taxon>
        <taxon>Ceratitis</taxon>
    </lineage>
</organism>
<dbReference type="Proteomes" id="UP000606786">
    <property type="component" value="Unassembled WGS sequence"/>
</dbReference>
<evidence type="ECO:0000313" key="3">
    <source>
        <dbReference type="Proteomes" id="UP000606786"/>
    </source>
</evidence>
<keyword evidence="1" id="KW-1133">Transmembrane helix</keyword>
<dbReference type="AlphaFoldDB" id="A0A811VG39"/>
<protein>
    <submittedName>
        <fullName evidence="2">(Mediterranean fruit fly) hypothetical protein</fullName>
    </submittedName>
</protein>
<reference evidence="2" key="1">
    <citation type="submission" date="2020-11" db="EMBL/GenBank/DDBJ databases">
        <authorList>
            <person name="Whitehead M."/>
        </authorList>
    </citation>
    <scope>NUCLEOTIDE SEQUENCE</scope>
    <source>
        <strain evidence="2">EGII</strain>
    </source>
</reference>
<accession>A0A811VG39</accession>
<evidence type="ECO:0000256" key="1">
    <source>
        <dbReference type="SAM" id="Phobius"/>
    </source>
</evidence>
<sequence>QQQKKQEQTSRPWQLRQCCMESQVYPFSFSLLLVQCVSLTARAVLIRIHGNWLIREHANTLFNTHTHTYTYKLLYANSAKCQCTRMLSVRSSNCGQPNSFTFI</sequence>
<gene>
    <name evidence="2" type="ORF">CCAP1982_LOCUS22220</name>
</gene>